<proteinExistence type="predicted"/>
<protein>
    <submittedName>
        <fullName evidence="1">Uncharacterized protein</fullName>
    </submittedName>
</protein>
<keyword evidence="2" id="KW-1185">Reference proteome</keyword>
<evidence type="ECO:0000313" key="2">
    <source>
        <dbReference type="Proteomes" id="UP000770661"/>
    </source>
</evidence>
<sequence length="201" mass="22954">MDDQCFFDCGNNSSRLINCGSVRIETVRKCTVRLGDGLANKLEPGVETIRCHKNCVSTYTPEHHIQRYLFRQQATSTEEVPLKKSRRSGDTFIFREHCLFCGERCLPADPRNHSRWRTVIQCRTVDSFKQNILHKCNLGNDQLADNVRVRVNGALSDLHAADAQYHEDCYKTFTNHRNVRAAAGHEATQTPEDTSLNDLMI</sequence>
<evidence type="ECO:0000313" key="1">
    <source>
        <dbReference type="EMBL" id="KAG0729389.1"/>
    </source>
</evidence>
<reference evidence="1" key="1">
    <citation type="submission" date="2020-07" db="EMBL/GenBank/DDBJ databases">
        <title>The High-quality genome of the commercially important snow crab, Chionoecetes opilio.</title>
        <authorList>
            <person name="Jeong J.-H."/>
            <person name="Ryu S."/>
        </authorList>
    </citation>
    <scope>NUCLEOTIDE SEQUENCE</scope>
    <source>
        <strain evidence="1">MADBK_172401_WGS</strain>
        <tissue evidence="1">Digestive gland</tissue>
    </source>
</reference>
<gene>
    <name evidence="1" type="ORF">GWK47_030413</name>
</gene>
<dbReference type="Proteomes" id="UP000770661">
    <property type="component" value="Unassembled WGS sequence"/>
</dbReference>
<dbReference type="AlphaFoldDB" id="A0A8J4YXE5"/>
<organism evidence="1 2">
    <name type="scientific">Chionoecetes opilio</name>
    <name type="common">Atlantic snow crab</name>
    <name type="synonym">Cancer opilio</name>
    <dbReference type="NCBI Taxonomy" id="41210"/>
    <lineage>
        <taxon>Eukaryota</taxon>
        <taxon>Metazoa</taxon>
        <taxon>Ecdysozoa</taxon>
        <taxon>Arthropoda</taxon>
        <taxon>Crustacea</taxon>
        <taxon>Multicrustacea</taxon>
        <taxon>Malacostraca</taxon>
        <taxon>Eumalacostraca</taxon>
        <taxon>Eucarida</taxon>
        <taxon>Decapoda</taxon>
        <taxon>Pleocyemata</taxon>
        <taxon>Brachyura</taxon>
        <taxon>Eubrachyura</taxon>
        <taxon>Majoidea</taxon>
        <taxon>Majidae</taxon>
        <taxon>Chionoecetes</taxon>
    </lineage>
</organism>
<dbReference type="OrthoDB" id="6753017at2759"/>
<name>A0A8J4YXE5_CHIOP</name>
<accession>A0A8J4YXE5</accession>
<comment type="caution">
    <text evidence="1">The sequence shown here is derived from an EMBL/GenBank/DDBJ whole genome shotgun (WGS) entry which is preliminary data.</text>
</comment>
<dbReference type="EMBL" id="JACEEZ010001253">
    <property type="protein sequence ID" value="KAG0729389.1"/>
    <property type="molecule type" value="Genomic_DNA"/>
</dbReference>